<dbReference type="Pfam" id="PF13515">
    <property type="entry name" value="FUSC_2"/>
    <property type="match status" value="1"/>
</dbReference>
<organism evidence="7 8">
    <name type="scientific">Streptomyces hyaluromycini</name>
    <dbReference type="NCBI Taxonomy" id="1377993"/>
    <lineage>
        <taxon>Bacteria</taxon>
        <taxon>Bacillati</taxon>
        <taxon>Actinomycetota</taxon>
        <taxon>Actinomycetes</taxon>
        <taxon>Kitasatosporales</taxon>
        <taxon>Streptomycetaceae</taxon>
        <taxon>Streptomyces</taxon>
    </lineage>
</organism>
<evidence type="ECO:0000256" key="1">
    <source>
        <dbReference type="ARBA" id="ARBA00004141"/>
    </source>
</evidence>
<gene>
    <name evidence="7" type="ORF">ABT404_28990</name>
</gene>
<proteinExistence type="predicted"/>
<keyword evidence="2 5" id="KW-0812">Transmembrane</keyword>
<comment type="caution">
    <text evidence="7">The sequence shown here is derived from an EMBL/GenBank/DDBJ whole genome shotgun (WGS) entry which is preliminary data.</text>
</comment>
<keyword evidence="3 5" id="KW-1133">Transmembrane helix</keyword>
<reference evidence="7 8" key="1">
    <citation type="submission" date="2024-06" db="EMBL/GenBank/DDBJ databases">
        <title>The Natural Products Discovery Center: Release of the First 8490 Sequenced Strains for Exploring Actinobacteria Biosynthetic Diversity.</title>
        <authorList>
            <person name="Kalkreuter E."/>
            <person name="Kautsar S.A."/>
            <person name="Yang D."/>
            <person name="Bader C.D."/>
            <person name="Teijaro C.N."/>
            <person name="Fluegel L."/>
            <person name="Davis C.M."/>
            <person name="Simpson J.R."/>
            <person name="Lauterbach L."/>
            <person name="Steele A.D."/>
            <person name="Gui C."/>
            <person name="Meng S."/>
            <person name="Li G."/>
            <person name="Viehrig K."/>
            <person name="Ye F."/>
            <person name="Su P."/>
            <person name="Kiefer A.F."/>
            <person name="Nichols A."/>
            <person name="Cepeda A.J."/>
            <person name="Yan W."/>
            <person name="Fan B."/>
            <person name="Jiang Y."/>
            <person name="Adhikari A."/>
            <person name="Zheng C.-J."/>
            <person name="Schuster L."/>
            <person name="Cowan T.M."/>
            <person name="Smanski M.J."/>
            <person name="Chevrette M.G."/>
            <person name="De Carvalho L.P.S."/>
            <person name="Shen B."/>
        </authorList>
    </citation>
    <scope>NUCLEOTIDE SEQUENCE [LARGE SCALE GENOMIC DNA]</scope>
    <source>
        <strain evidence="7 8">NPDC000234</strain>
    </source>
</reference>
<evidence type="ECO:0000256" key="2">
    <source>
        <dbReference type="ARBA" id="ARBA00022692"/>
    </source>
</evidence>
<keyword evidence="8" id="KW-1185">Reference proteome</keyword>
<evidence type="ECO:0000256" key="3">
    <source>
        <dbReference type="ARBA" id="ARBA00022989"/>
    </source>
</evidence>
<sequence>MTGVSPWAQVRRRLRVQGPTAARILVIALLCWQAALWAGADQPPVFAAIVPLLCLRGDSASSLTALLLRILGVMAGVALGVTVVSLFRPSTLVLAVVMGLALLCGTVVSSGTTLNVQVAVTSLLVFANPSPDAYGVARLWENALGGAVTAVLGPVLWPRDPRREAATLARECAAGLAESLVRSTRAIGSPDAASANRASAQAEADRLRRYGAQARAAETAMRFNPLRRRHRAEVAELGDRIDRAVQAVPHLLALAAEVEFFSVRDGPTPALSRARTGLLPVAEAAGRALEAVLAGRDPREDTGVARAGLARYAESDTEPMAVVLRRPFTRILDLCDGSGNR</sequence>
<comment type="subcellular location">
    <subcellularLocation>
        <location evidence="1">Membrane</location>
        <topology evidence="1">Multi-pass membrane protein</topology>
    </subcellularLocation>
</comment>
<feature type="transmembrane region" description="Helical" evidence="5">
    <location>
        <begin position="94"/>
        <end position="127"/>
    </location>
</feature>
<name>A0ABV1X375_9ACTN</name>
<evidence type="ECO:0000256" key="5">
    <source>
        <dbReference type="SAM" id="Phobius"/>
    </source>
</evidence>
<feature type="transmembrane region" description="Helical" evidence="5">
    <location>
        <begin position="21"/>
        <end position="40"/>
    </location>
</feature>
<dbReference type="Proteomes" id="UP001474181">
    <property type="component" value="Unassembled WGS sequence"/>
</dbReference>
<protein>
    <submittedName>
        <fullName evidence="7">FUSC family protein</fullName>
    </submittedName>
</protein>
<feature type="domain" description="Integral membrane bound transporter" evidence="6">
    <location>
        <begin position="32"/>
        <end position="150"/>
    </location>
</feature>
<feature type="transmembrane region" description="Helical" evidence="5">
    <location>
        <begin position="60"/>
        <end position="87"/>
    </location>
</feature>
<keyword evidence="4 5" id="KW-0472">Membrane</keyword>
<evidence type="ECO:0000313" key="8">
    <source>
        <dbReference type="Proteomes" id="UP001474181"/>
    </source>
</evidence>
<dbReference type="RefSeq" id="WP_350784802.1">
    <property type="nucleotide sequence ID" value="NZ_JBEPEK010000248.1"/>
</dbReference>
<dbReference type="InterPro" id="IPR049453">
    <property type="entry name" value="Memb_transporter_dom"/>
</dbReference>
<dbReference type="EMBL" id="JBEPEK010000248">
    <property type="protein sequence ID" value="MER7183462.1"/>
    <property type="molecule type" value="Genomic_DNA"/>
</dbReference>
<evidence type="ECO:0000313" key="7">
    <source>
        <dbReference type="EMBL" id="MER7183462.1"/>
    </source>
</evidence>
<evidence type="ECO:0000259" key="6">
    <source>
        <dbReference type="Pfam" id="PF13515"/>
    </source>
</evidence>
<evidence type="ECO:0000256" key="4">
    <source>
        <dbReference type="ARBA" id="ARBA00023136"/>
    </source>
</evidence>
<accession>A0ABV1X375</accession>